<reference evidence="3 4" key="1">
    <citation type="submission" date="2014-11" db="EMBL/GenBank/DDBJ databases">
        <authorList>
            <person name="Zhu J."/>
            <person name="Qi W."/>
            <person name="Song R."/>
        </authorList>
    </citation>
    <scope>NUCLEOTIDE SEQUENCE [LARGE SCALE GENOMIC DNA]</scope>
</reference>
<dbReference type="VEuPathDB" id="CryptoDB:Vbra_10543"/>
<dbReference type="InParanoid" id="A0A0G4H452"/>
<dbReference type="EMBL" id="CDMY01000989">
    <property type="protein sequence ID" value="CEM38532.1"/>
    <property type="molecule type" value="Genomic_DNA"/>
</dbReference>
<feature type="domain" description="RNA-editing substrate-binding complex 6 protein" evidence="2">
    <location>
        <begin position="167"/>
        <end position="316"/>
    </location>
</feature>
<name>A0A0G4H452_VITBC</name>
<evidence type="ECO:0000259" key="2">
    <source>
        <dbReference type="Pfam" id="PF26188"/>
    </source>
</evidence>
<dbReference type="InterPro" id="IPR058917">
    <property type="entry name" value="RESC6_dom"/>
</dbReference>
<feature type="region of interest" description="Disordered" evidence="1">
    <location>
        <begin position="460"/>
        <end position="519"/>
    </location>
</feature>
<gene>
    <name evidence="3" type="ORF">Vbra_10543</name>
</gene>
<feature type="region of interest" description="Disordered" evidence="1">
    <location>
        <begin position="799"/>
        <end position="878"/>
    </location>
</feature>
<dbReference type="AlphaFoldDB" id="A0A0G4H452"/>
<sequence>MLSSRDLLKLKQSSTFLMRIRPFSTTAAAPPAAATPAPPATPSARPSRAPCSSAHVHQHLDVARALNSLARKRGHTAADRESWRVSLLRSLSQAHRSSARETALVLNACRRCPLVADEEGGDLVRSVAEAYTRRARQIVPSFNALGLTVVCKAWSQLRPLLTGLEGGLVDDDLLLRVSERLQTQLQRITPLTLGNLLNALARLDFRDKALLTSPPMQEAVRRCLPSLKALDLVQVINAFARLEWRDVPLLHLLADRCVDQVEYMDCGGLSLVANGYGRLEVRHERLFGRMADRLASCGHSCGLRDVAMIQHAFAKFDFPFTPSVFEATCSLLPACLSSAPSASPPSPSDQQHSLTLILTAAAKVGFRDLSAIAPLMQVLFDGSASAPLLHSLTPGQLAMLTSAMGQLAQSDERLVVGQLAEGDDERVYREWRGWWGQLLQQLEQQLQGRALIVTAAAGTEEASGPHRQTAATIPPHQTGPAAIVDLDELPDGQEDSDSDDTHKNDEWVDGRETAEGKGDGWGEMELSTVCRALAAVKCRHMPIFDAVAQLIQAPESVRGWSAWSLLTVLRAFATLKHHHDGLLRRLDSAVDDVSWELDLSAACEWASLRWALTGQHHDGLLATVEHLIQRHRHRNTARQPARQQQPPPSSAPHVPPRDPERWTVAASRPSGLQTPLVDLLACLAVPGGPRCIEQSDDAASAAALRWYRVMPCTSEGVGGFDVSTVGVLEKGLSAHCRRYGEMAERLGGALSAEIGAVIDAQTLPTGLLAKLDGLQRLLDLTWPQVAAAVRPQIESALQIRTTSTKDKQPQPTEAPPPQPRMAARLPSSTMRSRGPFSTTRRRLAPPQQTSTADRGRRQDTPPSLCLKGGHAAADDGGGSSEVCWSLSAGQAARQLMRRRMATDQGGGSDGVWGVGHPVMVPRQVLEAWCECGDDGDAAGDGGRYTEDDRARPLGKALVDVSRRIVSHEGLGSGMVALVLLPTMADFGATGVLGGGGGGVSMATDWCAYRRELAAVLRVREWAHGDDSGVGGAGVPVPVCVSVRDSTTE</sequence>
<dbReference type="Proteomes" id="UP000041254">
    <property type="component" value="Unassembled WGS sequence"/>
</dbReference>
<feature type="compositionally biased region" description="Acidic residues" evidence="1">
    <location>
        <begin position="485"/>
        <end position="498"/>
    </location>
</feature>
<dbReference type="Pfam" id="PF26188">
    <property type="entry name" value="RESC6"/>
    <property type="match status" value="1"/>
</dbReference>
<evidence type="ECO:0000313" key="4">
    <source>
        <dbReference type="Proteomes" id="UP000041254"/>
    </source>
</evidence>
<proteinExistence type="predicted"/>
<feature type="compositionally biased region" description="Polar residues" evidence="1">
    <location>
        <begin position="826"/>
        <end position="838"/>
    </location>
</feature>
<evidence type="ECO:0000256" key="1">
    <source>
        <dbReference type="SAM" id="MobiDB-lite"/>
    </source>
</evidence>
<feature type="compositionally biased region" description="Low complexity" evidence="1">
    <location>
        <begin position="42"/>
        <end position="53"/>
    </location>
</feature>
<feature type="compositionally biased region" description="Basic and acidic residues" evidence="1">
    <location>
        <begin position="499"/>
        <end position="519"/>
    </location>
</feature>
<organism evidence="3 4">
    <name type="scientific">Vitrella brassicaformis (strain CCMP3155)</name>
    <dbReference type="NCBI Taxonomy" id="1169540"/>
    <lineage>
        <taxon>Eukaryota</taxon>
        <taxon>Sar</taxon>
        <taxon>Alveolata</taxon>
        <taxon>Colpodellida</taxon>
        <taxon>Vitrellaceae</taxon>
        <taxon>Vitrella</taxon>
    </lineage>
</organism>
<feature type="compositionally biased region" description="Pro residues" evidence="1">
    <location>
        <begin position="645"/>
        <end position="654"/>
    </location>
</feature>
<feature type="region of interest" description="Disordered" evidence="1">
    <location>
        <begin position="27"/>
        <end position="53"/>
    </location>
</feature>
<accession>A0A0G4H452</accession>
<evidence type="ECO:0000313" key="3">
    <source>
        <dbReference type="EMBL" id="CEM38532.1"/>
    </source>
</evidence>
<keyword evidence="4" id="KW-1185">Reference proteome</keyword>
<protein>
    <recommendedName>
        <fullName evidence="2">RNA-editing substrate-binding complex 6 protein domain-containing protein</fullName>
    </recommendedName>
</protein>
<feature type="region of interest" description="Disordered" evidence="1">
    <location>
        <begin position="632"/>
        <end position="664"/>
    </location>
</feature>